<sequence>IVSSSVANKTYDGGTDAQVSAGTLAGVVDGDSVSVAGSGEFADKNAGIGKQVTVTYQLSGTDSGNYIVAGETLSADILAKVLQVVGSSVANKTYDGSTAATVNAGTLSGLVAGETLGLDATGVFDSPNAGAYTVTVQYTLSDGGGLASNYILADTVHQATIDPRAITVTAGSLSKTYGDADPTLGWSVTAGNLVGQDTLIGTLSRASGENVGSYVIDASGLSNGNYLVTAHNGTLTIDPRAITVTAGSLSKTYGDADPTLGWSVTAGNLVGDDTLIGTLSRAGGENVGSYVIDASGLSNGNYLVTAHNGTLTIDPRTITVTAGSLSKTYGDADPTLGWSVTAGNLVGQDTLIGTLTRASGENVGSYVIDASGLSNGNYLVTAHNGTLTIDPRAITVTAGSLSKTYGDADPTLGWSVTAGNLVGDDTLIGTLSRASGENVGSYVIDASGLSNGNYLVTAHNGTLTIDPRAITVTAGSLSKTYGDADPTLGWSVTAGNLVGQDTLNGTLTRASGENVGSYVIDASGLANGNYLVTAHNGTLTIDPRAITVTAGSLSKTYGDADPTLGWSVTAGNLVGDDTLNGTLTRAGGENVGSYVIDASGLANGNYLVTAHNGTLTIDPRAITVTADSLSKIYGSSDPALTWQVTQGNLIGNDVLNGALVRESGEGAGRYVIDASALSNGNYLITAVDGVLIIQDSRQTDGAIAAAQALPAVPPVRPRSVEPGVGPGGLEFVALAPEALSVDGVLPQADSGTAGFARVLVVEGGIHLPSQTDLQEGI</sequence>
<feature type="domain" description="MBG" evidence="2">
    <location>
        <begin position="166"/>
        <end position="236"/>
    </location>
</feature>
<evidence type="ECO:0000259" key="1">
    <source>
        <dbReference type="Pfam" id="PF18657"/>
    </source>
</evidence>
<name>A0ABV7T3U5_9GAMM</name>
<dbReference type="InterPro" id="IPR041286">
    <property type="entry name" value="MBG_2"/>
</dbReference>
<dbReference type="RefSeq" id="WP_386363428.1">
    <property type="nucleotide sequence ID" value="NZ_JBHRXZ010000017.1"/>
</dbReference>
<feature type="domain" description="MBG" evidence="2">
    <location>
        <begin position="242"/>
        <end position="312"/>
    </location>
</feature>
<dbReference type="Proteomes" id="UP001595630">
    <property type="component" value="Unassembled WGS sequence"/>
</dbReference>
<organism evidence="3 4">
    <name type="scientific">Stutzerimonas tarimensis</name>
    <dbReference type="NCBI Taxonomy" id="1507735"/>
    <lineage>
        <taxon>Bacteria</taxon>
        <taxon>Pseudomonadati</taxon>
        <taxon>Pseudomonadota</taxon>
        <taxon>Gammaproteobacteria</taxon>
        <taxon>Pseudomonadales</taxon>
        <taxon>Pseudomonadaceae</taxon>
        <taxon>Stutzerimonas</taxon>
    </lineage>
</organism>
<accession>A0ABV7T3U5</accession>
<dbReference type="Pfam" id="PF18676">
    <property type="entry name" value="MBG_2"/>
    <property type="match status" value="7"/>
</dbReference>
<feature type="domain" description="MBG" evidence="2">
    <location>
        <begin position="394"/>
        <end position="464"/>
    </location>
</feature>
<reference evidence="4" key="1">
    <citation type="journal article" date="2019" name="Int. J. Syst. Evol. Microbiol.">
        <title>The Global Catalogue of Microorganisms (GCM) 10K type strain sequencing project: providing services to taxonomists for standard genome sequencing and annotation.</title>
        <authorList>
            <consortium name="The Broad Institute Genomics Platform"/>
            <consortium name="The Broad Institute Genome Sequencing Center for Infectious Disease"/>
            <person name="Wu L."/>
            <person name="Ma J."/>
        </authorList>
    </citation>
    <scope>NUCLEOTIDE SEQUENCE [LARGE SCALE GENOMIC DNA]</scope>
    <source>
        <strain evidence="4">KCTC 42447</strain>
    </source>
</reference>
<dbReference type="InterPro" id="IPR041248">
    <property type="entry name" value="YDG"/>
</dbReference>
<feature type="non-terminal residue" evidence="3">
    <location>
        <position position="1"/>
    </location>
</feature>
<dbReference type="Gene3D" id="2.40.50.400">
    <property type="entry name" value="Lactococcus phage single-stranded DNA binding protein"/>
    <property type="match status" value="1"/>
</dbReference>
<evidence type="ECO:0000313" key="3">
    <source>
        <dbReference type="EMBL" id="MFC3607738.1"/>
    </source>
</evidence>
<feature type="domain" description="YDG" evidence="1">
    <location>
        <begin position="80"/>
        <end position="155"/>
    </location>
</feature>
<evidence type="ECO:0000259" key="2">
    <source>
        <dbReference type="Pfam" id="PF18676"/>
    </source>
</evidence>
<feature type="domain" description="MBG" evidence="2">
    <location>
        <begin position="622"/>
        <end position="691"/>
    </location>
</feature>
<feature type="domain" description="MBG" evidence="2">
    <location>
        <begin position="318"/>
        <end position="388"/>
    </location>
</feature>
<gene>
    <name evidence="3" type="ORF">ACFOMF_08125</name>
</gene>
<keyword evidence="4" id="KW-1185">Reference proteome</keyword>
<protein>
    <submittedName>
        <fullName evidence="3">MBG domain-containing protein</fullName>
    </submittedName>
</protein>
<feature type="domain" description="MBG" evidence="2">
    <location>
        <begin position="470"/>
        <end position="540"/>
    </location>
</feature>
<evidence type="ECO:0000313" key="4">
    <source>
        <dbReference type="Proteomes" id="UP001595630"/>
    </source>
</evidence>
<proteinExistence type="predicted"/>
<dbReference type="Pfam" id="PF18657">
    <property type="entry name" value="YDG"/>
    <property type="match status" value="2"/>
</dbReference>
<feature type="domain" description="YDG" evidence="1">
    <location>
        <begin position="5"/>
        <end position="71"/>
    </location>
</feature>
<dbReference type="EMBL" id="JBHRXZ010000017">
    <property type="protein sequence ID" value="MFC3607738.1"/>
    <property type="molecule type" value="Genomic_DNA"/>
</dbReference>
<feature type="domain" description="MBG" evidence="2">
    <location>
        <begin position="546"/>
        <end position="616"/>
    </location>
</feature>
<dbReference type="InterPro" id="IPR038621">
    <property type="entry name" value="Lacto_phage_SSB_sf"/>
</dbReference>
<comment type="caution">
    <text evidence="3">The sequence shown here is derived from an EMBL/GenBank/DDBJ whole genome shotgun (WGS) entry which is preliminary data.</text>
</comment>